<dbReference type="AlphaFoldDB" id="A0AAN9KW05"/>
<dbReference type="EMBL" id="JAYMYQ010000006">
    <property type="protein sequence ID" value="KAK7324041.1"/>
    <property type="molecule type" value="Genomic_DNA"/>
</dbReference>
<organism evidence="1 2">
    <name type="scientific">Canavalia gladiata</name>
    <name type="common">Sword bean</name>
    <name type="synonym">Dolichos gladiatus</name>
    <dbReference type="NCBI Taxonomy" id="3824"/>
    <lineage>
        <taxon>Eukaryota</taxon>
        <taxon>Viridiplantae</taxon>
        <taxon>Streptophyta</taxon>
        <taxon>Embryophyta</taxon>
        <taxon>Tracheophyta</taxon>
        <taxon>Spermatophyta</taxon>
        <taxon>Magnoliopsida</taxon>
        <taxon>eudicotyledons</taxon>
        <taxon>Gunneridae</taxon>
        <taxon>Pentapetalae</taxon>
        <taxon>rosids</taxon>
        <taxon>fabids</taxon>
        <taxon>Fabales</taxon>
        <taxon>Fabaceae</taxon>
        <taxon>Papilionoideae</taxon>
        <taxon>50 kb inversion clade</taxon>
        <taxon>NPAAA clade</taxon>
        <taxon>indigoferoid/millettioid clade</taxon>
        <taxon>Phaseoleae</taxon>
        <taxon>Canavalia</taxon>
    </lineage>
</organism>
<protein>
    <submittedName>
        <fullName evidence="1">Uncharacterized protein</fullName>
    </submittedName>
</protein>
<evidence type="ECO:0000313" key="2">
    <source>
        <dbReference type="Proteomes" id="UP001367508"/>
    </source>
</evidence>
<keyword evidence="2" id="KW-1185">Reference proteome</keyword>
<sequence length="158" mass="17874">MEKEGFLNSLGGGGLEKIAVRDTAQGKGYSLESWLRWELKRLIRQEIDLNQGRRKAGEVAISVSNINSGLVVRQISDQSILHSARVDLLRICWGSYGGHLHQGYPCIRIHGRANNRGDITDVRGWLGSRHGKRRFERNREACPEVWESLTQKGNPMQI</sequence>
<evidence type="ECO:0000313" key="1">
    <source>
        <dbReference type="EMBL" id="KAK7324041.1"/>
    </source>
</evidence>
<dbReference type="Proteomes" id="UP001367508">
    <property type="component" value="Unassembled WGS sequence"/>
</dbReference>
<reference evidence="1 2" key="1">
    <citation type="submission" date="2024-01" db="EMBL/GenBank/DDBJ databases">
        <title>The genomes of 5 underutilized Papilionoideae crops provide insights into root nodulation and disease resistanc.</title>
        <authorList>
            <person name="Jiang F."/>
        </authorList>
    </citation>
    <scope>NUCLEOTIDE SEQUENCE [LARGE SCALE GENOMIC DNA]</scope>
    <source>
        <strain evidence="1">LVBAO_FW01</strain>
        <tissue evidence="1">Leaves</tissue>
    </source>
</reference>
<name>A0AAN9KW05_CANGL</name>
<comment type="caution">
    <text evidence="1">The sequence shown here is derived from an EMBL/GenBank/DDBJ whole genome shotgun (WGS) entry which is preliminary data.</text>
</comment>
<accession>A0AAN9KW05</accession>
<proteinExistence type="predicted"/>
<gene>
    <name evidence="1" type="ORF">VNO77_27552</name>
</gene>